<dbReference type="InterPro" id="IPR009229">
    <property type="entry name" value="AgrD"/>
</dbReference>
<proteinExistence type="predicted"/>
<evidence type="ECO:0000313" key="1">
    <source>
        <dbReference type="EMBL" id="AYO30156.1"/>
    </source>
</evidence>
<reference evidence="1 2" key="1">
    <citation type="submission" date="2018-10" db="EMBL/GenBank/DDBJ databases">
        <authorList>
            <person name="Zhang X."/>
        </authorList>
    </citation>
    <scope>NUCLEOTIDE SEQUENCE [LARGE SCALE GENOMIC DNA]</scope>
    <source>
        <strain evidence="1 2">SK-G1</strain>
    </source>
</reference>
<accession>A0A3G2R3Z2</accession>
<name>A0A3G2R3Z2_9FIRM</name>
<organism evidence="1 2">
    <name type="scientific">Biomaibacter acetigenes</name>
    <dbReference type="NCBI Taxonomy" id="2316383"/>
    <lineage>
        <taxon>Bacteria</taxon>
        <taxon>Bacillati</taxon>
        <taxon>Bacillota</taxon>
        <taxon>Clostridia</taxon>
        <taxon>Thermosediminibacterales</taxon>
        <taxon>Tepidanaerobacteraceae</taxon>
        <taxon>Biomaibacter</taxon>
    </lineage>
</organism>
<sequence length="53" mass="5996">MIELKRKIIIIGVCLFTLISAATTAKPLCIRWFYQPEVPEILKGPIKKKKGVV</sequence>
<evidence type="ECO:0000313" key="2">
    <source>
        <dbReference type="Proteomes" id="UP000280960"/>
    </source>
</evidence>
<gene>
    <name evidence="1" type="ORF">D2962_05590</name>
</gene>
<dbReference type="AlphaFoldDB" id="A0A3G2R3Z2"/>
<dbReference type="KEGG" id="bacg:D2962_05590"/>
<dbReference type="EMBL" id="CP033169">
    <property type="protein sequence ID" value="AYO30156.1"/>
    <property type="molecule type" value="Genomic_DNA"/>
</dbReference>
<dbReference type="NCBIfam" id="TIGR04223">
    <property type="entry name" value="quorum_AgrD"/>
    <property type="match status" value="1"/>
</dbReference>
<protein>
    <submittedName>
        <fullName evidence="1">Cyclic lactone autoinducer peptide</fullName>
    </submittedName>
</protein>
<keyword evidence="2" id="KW-1185">Reference proteome</keyword>
<dbReference type="Proteomes" id="UP000280960">
    <property type="component" value="Chromosome"/>
</dbReference>
<dbReference type="RefSeq" id="WP_120767521.1">
    <property type="nucleotide sequence ID" value="NZ_CP033169.1"/>
</dbReference>